<sequence>MHDAANHASRSDFPLAATFIVKTFVFIESNTTGTGRLCLQKALLRGFDVLFVTSRPQLYPFLQEEMVVPLVADTADPQRIADALAPYAGIAGIFSTSEYYIETAATVATRLGLPAADPEAIRTCRDKGRLHRRLRDAGVGVADTEIVSERTQLRDLAHGATYPRVLKPAFGSGSVGVRLVRTPAEMLAHGERMLDARGNERGIALARQVLVQSFVDGPEFSVEVVGLGAEHGHAVLGVTGKHLGPLPHFVEAGHDFPAPIAAAQRDAIVAETLRALDAVGHRFGPAHVECRVSDGKVVVIEINPRLAGGMIPQAIEWATGVDVLGAMIDLHAGTPPDLGPRRRGHAAIRFVLPARSGELRALSFEPDERFAGVRTRFMPLKQLGQRIEPAGDFRDRLALVIASAADPDALAHALEDVDRCVTVAIGDAGAAGEGAGAGRLRRTLHPEALAIVRKPAPRAERLAELDAFAAIDEAHLLMLVDAGICDRARAATVLAELARQRDAKFAAIADAIAPRGTYALYEQLLIERVGIDAGGAVHTARSRNDINACVAKLRAREWFDTCGGKLWRVRAAIVDKAQHTLDWPLPTYSQYQAAQPGSFGYYLWSVETALRRDQAALERLDEELAVCPLGAGAGAGTDFPIRPGVSAALLGFARSFDSALDAVASRDLVLHFLAAIAIASTTLSRLAHDLQLWTMRETDFLALPDELSGGSSLMPQKKNPYLLEIVKGKLAHVAGALNAAVFASQRTPFSNSVEIGTEMLAPCADAVQAFGESCDLLRLMVSGVTGDPAKMRAAAEAGLVSATQVANALVRETDISFHAAHRQIGALITQALDAHEDPAAALDALVRQPGASIDEAAARLAYGGGPGAAGAGLARSRALLRQSAERLWRRRAAWHAAHARRRGCVADLLAAAAA</sequence>
<dbReference type="SUPFAM" id="SSF56059">
    <property type="entry name" value="Glutathione synthetase ATP-binding domain-like"/>
    <property type="match status" value="1"/>
</dbReference>
<dbReference type="GO" id="GO:0005829">
    <property type="term" value="C:cytosol"/>
    <property type="evidence" value="ECO:0007669"/>
    <property type="project" value="TreeGrafter"/>
</dbReference>
<evidence type="ECO:0000256" key="3">
    <source>
        <dbReference type="ARBA" id="ARBA00012338"/>
    </source>
</evidence>
<dbReference type="PRINTS" id="PR00145">
    <property type="entry name" value="ARGSUCLYASE"/>
</dbReference>
<dbReference type="Pfam" id="PF00206">
    <property type="entry name" value="Lyase_1"/>
    <property type="match status" value="1"/>
</dbReference>
<dbReference type="PANTHER" id="PTHR43814:SF1">
    <property type="entry name" value="ARGININOSUCCINATE LYASE"/>
    <property type="match status" value="1"/>
</dbReference>
<dbReference type="InterPro" id="IPR011761">
    <property type="entry name" value="ATP-grasp"/>
</dbReference>
<dbReference type="PANTHER" id="PTHR43814">
    <property type="entry name" value="ARGININOSUCCINATE LYASE"/>
    <property type="match status" value="1"/>
</dbReference>
<dbReference type="EnsemblBacteria" id="ABA50133">
    <property type="protein sequence ID" value="ABA50133"/>
    <property type="gene ID" value="BURPS1710b_2158"/>
</dbReference>
<dbReference type="GO" id="GO:0042450">
    <property type="term" value="P:L-arginine biosynthetic process via ornithine"/>
    <property type="evidence" value="ECO:0007669"/>
    <property type="project" value="InterPro"/>
</dbReference>
<dbReference type="AlphaFoldDB" id="Q3JSA0"/>
<evidence type="ECO:0000256" key="1">
    <source>
        <dbReference type="ARBA" id="ARBA00000985"/>
    </source>
</evidence>
<dbReference type="Proteomes" id="UP000002700">
    <property type="component" value="Chromosome I"/>
</dbReference>
<dbReference type="SUPFAM" id="SSF48557">
    <property type="entry name" value="L-aspartase-like"/>
    <property type="match status" value="1"/>
</dbReference>
<keyword evidence="5" id="KW-0547">Nucleotide-binding</keyword>
<dbReference type="Gene3D" id="3.30.470.20">
    <property type="entry name" value="ATP-grasp fold, B domain"/>
    <property type="match status" value="1"/>
</dbReference>
<dbReference type="InterPro" id="IPR024083">
    <property type="entry name" value="Fumarase/histidase_N"/>
</dbReference>
<gene>
    <name evidence="7" type="ordered locus">BURPS1710b_2158</name>
</gene>
<dbReference type="KEGG" id="bpm:BURPS1710b_2158"/>
<comment type="pathway">
    <text evidence="2">Amino-acid biosynthesis; L-arginine biosynthesis; L-arginine from L-ornithine and carbamoyl phosphate: step 3/3.</text>
</comment>
<dbReference type="Gene3D" id="1.10.275.10">
    <property type="entry name" value="Fumarase/aspartase (N-terminal domain)"/>
    <property type="match status" value="1"/>
</dbReference>
<dbReference type="NCBIfam" id="NF002563">
    <property type="entry name" value="PRK02186.1"/>
    <property type="match status" value="1"/>
</dbReference>
<dbReference type="Pfam" id="PF13535">
    <property type="entry name" value="ATP-grasp_4"/>
    <property type="match status" value="1"/>
</dbReference>
<keyword evidence="7" id="KW-0456">Lyase</keyword>
<dbReference type="InterPro" id="IPR009049">
    <property type="entry name" value="Argininosuccinate_lyase"/>
</dbReference>
<dbReference type="GO" id="GO:0004056">
    <property type="term" value="F:argininosuccinate lyase activity"/>
    <property type="evidence" value="ECO:0007669"/>
    <property type="project" value="UniProtKB-EC"/>
</dbReference>
<keyword evidence="4" id="KW-0055">Arginine biosynthesis</keyword>
<dbReference type="GO" id="GO:0005524">
    <property type="term" value="F:ATP binding"/>
    <property type="evidence" value="ECO:0007669"/>
    <property type="project" value="UniProtKB-UniRule"/>
</dbReference>
<dbReference type="PROSITE" id="PS00867">
    <property type="entry name" value="CPSASE_2"/>
    <property type="match status" value="1"/>
</dbReference>
<dbReference type="HOGENOM" id="CLU_332539_0_0_4"/>
<evidence type="ECO:0000259" key="6">
    <source>
        <dbReference type="PROSITE" id="PS50975"/>
    </source>
</evidence>
<evidence type="ECO:0000313" key="8">
    <source>
        <dbReference type="Proteomes" id="UP000002700"/>
    </source>
</evidence>
<accession>Q3JSA0</accession>
<dbReference type="PROSITE" id="PS50975">
    <property type="entry name" value="ATP_GRASP"/>
    <property type="match status" value="1"/>
</dbReference>
<dbReference type="InterPro" id="IPR008948">
    <property type="entry name" value="L-Aspartase-like"/>
</dbReference>
<organism evidence="7 8">
    <name type="scientific">Burkholderia pseudomallei (strain 1710b)</name>
    <dbReference type="NCBI Taxonomy" id="320372"/>
    <lineage>
        <taxon>Bacteria</taxon>
        <taxon>Pseudomonadati</taxon>
        <taxon>Pseudomonadota</taxon>
        <taxon>Betaproteobacteria</taxon>
        <taxon>Burkholderiales</taxon>
        <taxon>Burkholderiaceae</taxon>
        <taxon>Burkholderia</taxon>
        <taxon>pseudomallei group</taxon>
    </lineage>
</organism>
<dbReference type="PROSITE" id="PS00163">
    <property type="entry name" value="FUMARATE_LYASES"/>
    <property type="match status" value="1"/>
</dbReference>
<dbReference type="InterPro" id="IPR022761">
    <property type="entry name" value="Fumarate_lyase_N"/>
</dbReference>
<evidence type="ECO:0000313" key="7">
    <source>
        <dbReference type="EMBL" id="ABA50133.1"/>
    </source>
</evidence>
<reference evidence="7 8" key="1">
    <citation type="submission" date="2005-09" db="EMBL/GenBank/DDBJ databases">
        <authorList>
            <person name="Woods D.E."/>
            <person name="Nierman W.C."/>
        </authorList>
    </citation>
    <scope>NUCLEOTIDE SEQUENCE [LARGE SCALE GENOMIC DNA]</scope>
    <source>
        <strain evidence="7 8">1710b</strain>
    </source>
</reference>
<dbReference type="UniPathway" id="UPA00068">
    <property type="reaction ID" value="UER00114"/>
</dbReference>
<dbReference type="EMBL" id="CP000124">
    <property type="protein sequence ID" value="ABA50133.1"/>
    <property type="molecule type" value="Genomic_DNA"/>
</dbReference>
<evidence type="ECO:0000256" key="2">
    <source>
        <dbReference type="ARBA" id="ARBA00004941"/>
    </source>
</evidence>
<dbReference type="InterPro" id="IPR000362">
    <property type="entry name" value="Fumarate_lyase_fam"/>
</dbReference>
<dbReference type="GO" id="GO:0046872">
    <property type="term" value="F:metal ion binding"/>
    <property type="evidence" value="ECO:0007669"/>
    <property type="project" value="InterPro"/>
</dbReference>
<dbReference type="EC" id="4.3.2.1" evidence="3"/>
<name>Q3JSA0_BURP1</name>
<keyword evidence="4" id="KW-0028">Amino-acid biosynthesis</keyword>
<dbReference type="Gene3D" id="1.10.40.30">
    <property type="entry name" value="Fumarase/aspartase (C-terminal domain)"/>
    <property type="match status" value="1"/>
</dbReference>
<dbReference type="PRINTS" id="PR00149">
    <property type="entry name" value="FUMRATELYASE"/>
</dbReference>
<proteinExistence type="predicted"/>
<evidence type="ECO:0000256" key="5">
    <source>
        <dbReference type="PROSITE-ProRule" id="PRU00409"/>
    </source>
</evidence>
<comment type="catalytic activity">
    <reaction evidence="1">
        <text>2-(N(omega)-L-arginino)succinate = fumarate + L-arginine</text>
        <dbReference type="Rhea" id="RHEA:24020"/>
        <dbReference type="ChEBI" id="CHEBI:29806"/>
        <dbReference type="ChEBI" id="CHEBI:32682"/>
        <dbReference type="ChEBI" id="CHEBI:57472"/>
        <dbReference type="EC" id="4.3.2.1"/>
    </reaction>
</comment>
<dbReference type="CDD" id="cd01359">
    <property type="entry name" value="Argininosuccinate_lyase"/>
    <property type="match status" value="1"/>
</dbReference>
<keyword evidence="5" id="KW-0067">ATP-binding</keyword>
<dbReference type="InterPro" id="IPR005479">
    <property type="entry name" value="CPAse_ATP-bd"/>
</dbReference>
<protein>
    <recommendedName>
        <fullName evidence="3">argininosuccinate lyase</fullName>
        <ecNumber evidence="3">4.3.2.1</ecNumber>
    </recommendedName>
</protein>
<evidence type="ECO:0000256" key="4">
    <source>
        <dbReference type="ARBA" id="ARBA00022571"/>
    </source>
</evidence>
<dbReference type="InterPro" id="IPR020557">
    <property type="entry name" value="Fumarate_lyase_CS"/>
</dbReference>
<dbReference type="Gene3D" id="1.20.200.10">
    <property type="entry name" value="Fumarase/aspartase (Central domain)"/>
    <property type="match status" value="1"/>
</dbReference>
<feature type="domain" description="ATP-grasp" evidence="6">
    <location>
        <begin position="131"/>
        <end position="332"/>
    </location>
</feature>